<reference evidence="2" key="1">
    <citation type="submission" date="2022-11" db="UniProtKB">
        <authorList>
            <consortium name="WormBaseParasite"/>
        </authorList>
    </citation>
    <scope>IDENTIFICATION</scope>
</reference>
<dbReference type="WBParaSite" id="PS1159_v2.g11.t1">
    <property type="protein sequence ID" value="PS1159_v2.g11.t1"/>
    <property type="gene ID" value="PS1159_v2.g11"/>
</dbReference>
<sequence>MGMQKFVIPKNLTKALHFIGGQRINLGSYNPTFDVFEPRNGQVLATVEEGKRSDIEEAASAGLIAYEKWSLVSPAERGIILRRAADVIRHNVDEISVWEVRDNGKPINEAKADILSCADTFDYYSGVDLNGEHIPLCDA</sequence>
<organism evidence="1 2">
    <name type="scientific">Panagrolaimus sp. PS1159</name>
    <dbReference type="NCBI Taxonomy" id="55785"/>
    <lineage>
        <taxon>Eukaryota</taxon>
        <taxon>Metazoa</taxon>
        <taxon>Ecdysozoa</taxon>
        <taxon>Nematoda</taxon>
        <taxon>Chromadorea</taxon>
        <taxon>Rhabditida</taxon>
        <taxon>Tylenchina</taxon>
        <taxon>Panagrolaimomorpha</taxon>
        <taxon>Panagrolaimoidea</taxon>
        <taxon>Panagrolaimidae</taxon>
        <taxon>Panagrolaimus</taxon>
    </lineage>
</organism>
<evidence type="ECO:0000313" key="1">
    <source>
        <dbReference type="Proteomes" id="UP000887580"/>
    </source>
</evidence>
<accession>A0AC35EVB8</accession>
<evidence type="ECO:0000313" key="2">
    <source>
        <dbReference type="WBParaSite" id="PS1159_v2.g11.t1"/>
    </source>
</evidence>
<protein>
    <submittedName>
        <fullName evidence="2">Aldehyde dehydrogenase domain-containing protein</fullName>
    </submittedName>
</protein>
<proteinExistence type="predicted"/>
<dbReference type="Proteomes" id="UP000887580">
    <property type="component" value="Unplaced"/>
</dbReference>
<name>A0AC35EVB8_9BILA</name>